<dbReference type="EMBL" id="JADJIB010000001">
    <property type="protein sequence ID" value="MBK7271660.1"/>
    <property type="molecule type" value="Genomic_DNA"/>
</dbReference>
<organism evidence="3 5">
    <name type="scientific">Candidatus Phosphoribacter hodrii</name>
    <dbReference type="NCBI Taxonomy" id="2953743"/>
    <lineage>
        <taxon>Bacteria</taxon>
        <taxon>Bacillati</taxon>
        <taxon>Actinomycetota</taxon>
        <taxon>Actinomycetes</taxon>
        <taxon>Micrococcales</taxon>
        <taxon>Dermatophilaceae</taxon>
        <taxon>Candidatus Phosphoribacter</taxon>
    </lineage>
</organism>
<dbReference type="InterPro" id="IPR051532">
    <property type="entry name" value="Ester_Hydrolysis_Enzymes"/>
</dbReference>
<comment type="caution">
    <text evidence="3">The sequence shown here is derived from an EMBL/GenBank/DDBJ whole genome shotgun (WGS) entry which is preliminary data.</text>
</comment>
<evidence type="ECO:0000256" key="1">
    <source>
        <dbReference type="SAM" id="MobiDB-lite"/>
    </source>
</evidence>
<dbReference type="Pfam" id="PF13472">
    <property type="entry name" value="Lipase_GDSL_2"/>
    <property type="match status" value="1"/>
</dbReference>
<dbReference type="SUPFAM" id="SSF52266">
    <property type="entry name" value="SGNH hydrolase"/>
    <property type="match status" value="1"/>
</dbReference>
<proteinExistence type="predicted"/>
<evidence type="ECO:0000313" key="6">
    <source>
        <dbReference type="Proteomes" id="UP000726105"/>
    </source>
</evidence>
<dbReference type="GO" id="GO:0004622">
    <property type="term" value="F:phosphatidylcholine lysophospholipase activity"/>
    <property type="evidence" value="ECO:0007669"/>
    <property type="project" value="TreeGrafter"/>
</dbReference>
<feature type="domain" description="SGNH hydrolase-type esterase" evidence="2">
    <location>
        <begin position="41"/>
        <end position="210"/>
    </location>
</feature>
<dbReference type="PANTHER" id="PTHR30383">
    <property type="entry name" value="THIOESTERASE 1/PROTEASE 1/LYSOPHOSPHOLIPASE L1"/>
    <property type="match status" value="1"/>
</dbReference>
<evidence type="ECO:0000313" key="4">
    <source>
        <dbReference type="EMBL" id="MBK7271660.1"/>
    </source>
</evidence>
<dbReference type="Proteomes" id="UP000718281">
    <property type="component" value="Unassembled WGS sequence"/>
</dbReference>
<evidence type="ECO:0000259" key="2">
    <source>
        <dbReference type="Pfam" id="PF13472"/>
    </source>
</evidence>
<evidence type="ECO:0000313" key="3">
    <source>
        <dbReference type="EMBL" id="MBK6300913.1"/>
    </source>
</evidence>
<gene>
    <name evidence="3" type="ORF">IPF40_07630</name>
    <name evidence="4" type="ORF">IPI13_00280</name>
</gene>
<dbReference type="PANTHER" id="PTHR30383:SF5">
    <property type="entry name" value="SGNH HYDROLASE-TYPE ESTERASE DOMAIN-CONTAINING PROTEIN"/>
    <property type="match status" value="1"/>
</dbReference>
<name>A0A934X5X5_9MICO</name>
<evidence type="ECO:0000313" key="5">
    <source>
        <dbReference type="Proteomes" id="UP000718281"/>
    </source>
</evidence>
<dbReference type="InterPro" id="IPR036514">
    <property type="entry name" value="SGNH_hydro_sf"/>
</dbReference>
<dbReference type="EMBL" id="JADIXZ010000004">
    <property type="protein sequence ID" value="MBK6300913.1"/>
    <property type="molecule type" value="Genomic_DNA"/>
</dbReference>
<dbReference type="AlphaFoldDB" id="A0A934X5X5"/>
<dbReference type="CDD" id="cd01835">
    <property type="entry name" value="SGNH_hydrolase_like_3"/>
    <property type="match status" value="1"/>
</dbReference>
<dbReference type="Proteomes" id="UP000726105">
    <property type="component" value="Unassembled WGS sequence"/>
</dbReference>
<reference evidence="5 6" key="1">
    <citation type="submission" date="2020-10" db="EMBL/GenBank/DDBJ databases">
        <title>Connecting structure to function with the recovery of over 1000 high-quality activated sludge metagenome-assembled genomes encoding full-length rRNA genes using long-read sequencing.</title>
        <authorList>
            <person name="Singleton C.M."/>
            <person name="Petriglieri F."/>
            <person name="Kristensen J.M."/>
            <person name="Kirkegaard R.H."/>
            <person name="Michaelsen T.Y."/>
            <person name="Andersen M.H."/>
            <person name="Karst S.M."/>
            <person name="Dueholm M.S."/>
            <person name="Nielsen P.H."/>
            <person name="Albertsen M."/>
        </authorList>
    </citation>
    <scope>NUCLEOTIDE SEQUENCE [LARGE SCALE GENOMIC DNA]</scope>
    <source>
        <strain evidence="3">AalE_18-Q3-R2-46_BAT3C.188</strain>
        <strain evidence="4">Ega_18-Q3-R5-49_MAXAC.001</strain>
    </source>
</reference>
<protein>
    <submittedName>
        <fullName evidence="3">G-D-S-L family lipolytic protein</fullName>
    </submittedName>
</protein>
<accession>A0A934X5X5</accession>
<sequence length="228" mass="24242">MTGHDGPAYPSATDGEAAPEFTPSASFTVDDDGRRDIGLCFVGDSFTVGFGDPKALGWVGRVVSRTHHPDVEITAYNLGVRGQDSGDVMARWRAECMPRWVGRGERRLVVAVGANDLGQGLTTARSRLNLANILDDASAKGIATFVVGLTPSLDPELNARIGVLAQAQADVCSRRGVTYVDCYRPLVAHEQWAADLAAGDGVHPGQAGYGLIAWLVLHAGWNAWMQLG</sequence>
<dbReference type="InterPro" id="IPR013830">
    <property type="entry name" value="SGNH_hydro"/>
</dbReference>
<feature type="region of interest" description="Disordered" evidence="1">
    <location>
        <begin position="1"/>
        <end position="29"/>
    </location>
</feature>
<dbReference type="Gene3D" id="3.40.50.1110">
    <property type="entry name" value="SGNH hydrolase"/>
    <property type="match status" value="1"/>
</dbReference>